<dbReference type="AlphaFoldDB" id="A0A2W7NNK1"/>
<dbReference type="GO" id="GO:0006308">
    <property type="term" value="P:DNA catabolic process"/>
    <property type="evidence" value="ECO:0007669"/>
    <property type="project" value="UniProtKB-UniRule"/>
</dbReference>
<sequence>MSQPSITLLELGTRIKNAVAAAFDLPVWVTGEISDVRMHRNGHCYLELIQKDEASNQVVARMRATIWASTFRIIKPYFESTTRQSLSAGMKILVRGTPEYQEVYGLNFNVINMDATYTLGDMARRRMEVIARLQAEGVFDMNRELELPVVLQRIAVISSPTAAGYEDFLDQLRNNRQGIRFYVKLFPAIMQGERAEASIIEALGQVYEHEDFFDCVAIMRGGGASADLVCFDGYDLALHVAQFPLPVLTGIGHDRDESVADMVAHTQLKTPTAVAEFIIHHAMDFEQWLDQALADVTSAWDEYLDDAHDRLERAAGRFVPLVQQHLERQRGRLMRFTDQLGHRTTTALTRRQVRLHQAGQRLQGATGQRFGREQVRLLMLRERLQRASLALIKNRHQHLNFLDEKMRLHDPVNILNRGFSVTYCNGRVVKHPSDVKSGDVLTTLLKSGAISSIVD</sequence>
<evidence type="ECO:0000256" key="5">
    <source>
        <dbReference type="HAMAP-Rule" id="MF_00378"/>
    </source>
</evidence>
<evidence type="ECO:0000313" key="9">
    <source>
        <dbReference type="EMBL" id="PZX12842.1"/>
    </source>
</evidence>
<dbReference type="Pfam" id="PF13742">
    <property type="entry name" value="tRNA_anti_2"/>
    <property type="match status" value="1"/>
</dbReference>
<keyword evidence="4 5" id="KW-0269">Exonuclease</keyword>
<proteinExistence type="inferred from homology"/>
<feature type="domain" description="OB-fold nucleic acid binding" evidence="8">
    <location>
        <begin position="7"/>
        <end position="113"/>
    </location>
</feature>
<evidence type="ECO:0000256" key="4">
    <source>
        <dbReference type="ARBA" id="ARBA00022839"/>
    </source>
</evidence>
<comment type="subcellular location">
    <subcellularLocation>
        <location evidence="5 6">Cytoplasm</location>
    </subcellularLocation>
</comment>
<dbReference type="GO" id="GO:0003676">
    <property type="term" value="F:nucleic acid binding"/>
    <property type="evidence" value="ECO:0007669"/>
    <property type="project" value="InterPro"/>
</dbReference>
<dbReference type="GO" id="GO:0009318">
    <property type="term" value="C:exodeoxyribonuclease VII complex"/>
    <property type="evidence" value="ECO:0007669"/>
    <property type="project" value="UniProtKB-UniRule"/>
</dbReference>
<dbReference type="CDD" id="cd04489">
    <property type="entry name" value="ExoVII_LU_OBF"/>
    <property type="match status" value="1"/>
</dbReference>
<keyword evidence="1 5" id="KW-0963">Cytoplasm</keyword>
<dbReference type="GO" id="GO:0005737">
    <property type="term" value="C:cytoplasm"/>
    <property type="evidence" value="ECO:0007669"/>
    <property type="project" value="UniProtKB-SubCell"/>
</dbReference>
<dbReference type="NCBIfam" id="TIGR00237">
    <property type="entry name" value="xseA"/>
    <property type="match status" value="1"/>
</dbReference>
<evidence type="ECO:0000256" key="1">
    <source>
        <dbReference type="ARBA" id="ARBA00022490"/>
    </source>
</evidence>
<evidence type="ECO:0000313" key="10">
    <source>
        <dbReference type="Proteomes" id="UP000249239"/>
    </source>
</evidence>
<keyword evidence="2 5" id="KW-0540">Nuclease</keyword>
<feature type="domain" description="Exonuclease VII large subunit C-terminal" evidence="7">
    <location>
        <begin position="138"/>
        <end position="451"/>
    </location>
</feature>
<evidence type="ECO:0000256" key="3">
    <source>
        <dbReference type="ARBA" id="ARBA00022801"/>
    </source>
</evidence>
<keyword evidence="3 5" id="KW-0378">Hydrolase</keyword>
<evidence type="ECO:0000256" key="6">
    <source>
        <dbReference type="RuleBase" id="RU004355"/>
    </source>
</evidence>
<comment type="caution">
    <text evidence="9">The sequence shown here is derived from an EMBL/GenBank/DDBJ whole genome shotgun (WGS) entry which is preliminary data.</text>
</comment>
<evidence type="ECO:0000259" key="8">
    <source>
        <dbReference type="Pfam" id="PF13742"/>
    </source>
</evidence>
<accession>A0A2W7NNK1</accession>
<organism evidence="9 10">
    <name type="scientific">Breznakibacter xylanolyticus</name>
    <dbReference type="NCBI Taxonomy" id="990"/>
    <lineage>
        <taxon>Bacteria</taxon>
        <taxon>Pseudomonadati</taxon>
        <taxon>Bacteroidota</taxon>
        <taxon>Bacteroidia</taxon>
        <taxon>Marinilabiliales</taxon>
        <taxon>Marinilabiliaceae</taxon>
        <taxon>Breznakibacter</taxon>
    </lineage>
</organism>
<dbReference type="PANTHER" id="PTHR30008:SF0">
    <property type="entry name" value="EXODEOXYRIBONUCLEASE 7 LARGE SUBUNIT"/>
    <property type="match status" value="1"/>
</dbReference>
<keyword evidence="10" id="KW-1185">Reference proteome</keyword>
<name>A0A2W7NNK1_9BACT</name>
<comment type="similarity">
    <text evidence="5 6">Belongs to the XseA family.</text>
</comment>
<comment type="catalytic activity">
    <reaction evidence="5 6">
        <text>Exonucleolytic cleavage in either 5'- to 3'- or 3'- to 5'-direction to yield nucleoside 5'-phosphates.</text>
        <dbReference type="EC" id="3.1.11.6"/>
    </reaction>
</comment>
<comment type="function">
    <text evidence="5">Bidirectionally degrades single-stranded DNA into large acid-insoluble oligonucleotides, which are then degraded further into small acid-soluble oligonucleotides.</text>
</comment>
<comment type="subunit">
    <text evidence="5">Heterooligomer composed of large and small subunits.</text>
</comment>
<dbReference type="Pfam" id="PF02601">
    <property type="entry name" value="Exonuc_VII_L"/>
    <property type="match status" value="1"/>
</dbReference>
<dbReference type="OrthoDB" id="9802795at2"/>
<dbReference type="EMBL" id="QKZK01000029">
    <property type="protein sequence ID" value="PZX12842.1"/>
    <property type="molecule type" value="Genomic_DNA"/>
</dbReference>
<dbReference type="GO" id="GO:0008855">
    <property type="term" value="F:exodeoxyribonuclease VII activity"/>
    <property type="evidence" value="ECO:0007669"/>
    <property type="project" value="UniProtKB-UniRule"/>
</dbReference>
<evidence type="ECO:0000256" key="2">
    <source>
        <dbReference type="ARBA" id="ARBA00022722"/>
    </source>
</evidence>
<evidence type="ECO:0000259" key="7">
    <source>
        <dbReference type="Pfam" id="PF02601"/>
    </source>
</evidence>
<reference evidence="9 10" key="1">
    <citation type="submission" date="2018-06" db="EMBL/GenBank/DDBJ databases">
        <title>Genomic Encyclopedia of Archaeal and Bacterial Type Strains, Phase II (KMG-II): from individual species to whole genera.</title>
        <authorList>
            <person name="Goeker M."/>
        </authorList>
    </citation>
    <scope>NUCLEOTIDE SEQUENCE [LARGE SCALE GENOMIC DNA]</scope>
    <source>
        <strain evidence="9 10">DSM 6779</strain>
    </source>
</reference>
<dbReference type="InterPro" id="IPR020579">
    <property type="entry name" value="Exonuc_VII_lsu_C"/>
</dbReference>
<dbReference type="InterPro" id="IPR025824">
    <property type="entry name" value="OB-fold_nuc-bd_dom"/>
</dbReference>
<dbReference type="InterPro" id="IPR003753">
    <property type="entry name" value="Exonuc_VII_L"/>
</dbReference>
<dbReference type="Proteomes" id="UP000249239">
    <property type="component" value="Unassembled WGS sequence"/>
</dbReference>
<dbReference type="HAMAP" id="MF_00378">
    <property type="entry name" value="Exonuc_7_L"/>
    <property type="match status" value="1"/>
</dbReference>
<gene>
    <name evidence="5" type="primary">xseA</name>
    <name evidence="9" type="ORF">LX69_02797</name>
</gene>
<dbReference type="RefSeq" id="WP_111446624.1">
    <property type="nucleotide sequence ID" value="NZ_QKZK01000029.1"/>
</dbReference>
<dbReference type="EC" id="3.1.11.6" evidence="5"/>
<dbReference type="PANTHER" id="PTHR30008">
    <property type="entry name" value="EXODEOXYRIBONUCLEASE 7 LARGE SUBUNIT"/>
    <property type="match status" value="1"/>
</dbReference>
<protein>
    <recommendedName>
        <fullName evidence="5">Exodeoxyribonuclease 7 large subunit</fullName>
        <ecNumber evidence="5">3.1.11.6</ecNumber>
    </recommendedName>
    <alternativeName>
        <fullName evidence="5">Exodeoxyribonuclease VII large subunit</fullName>
        <shortName evidence="5">Exonuclease VII large subunit</shortName>
    </alternativeName>
</protein>